<dbReference type="InterPro" id="IPR006260">
    <property type="entry name" value="TonB/TolA_C"/>
</dbReference>
<dbReference type="InterPro" id="IPR037682">
    <property type="entry name" value="TonB_C"/>
</dbReference>
<keyword evidence="3" id="KW-0813">Transport</keyword>
<evidence type="ECO:0000256" key="1">
    <source>
        <dbReference type="ARBA" id="ARBA00004383"/>
    </source>
</evidence>
<sequence>MTNRAFCLSWPFLQTKGFKFLILLLVAVCAVRSLAAQEKPLAEKVYVTAEQMPEFPGGQTAMLKYLAGNFRINLGITQDSVNGSMVASFVISKEGKVTQVEIVKKLLPSLDQELVRVVSSMPDWKPGMQNGQPVAVRSSVPFKVVWKGLTTKDVIETVLDNSGLTKKEDNPKEDWPLMFPGGEKAFWEYMKENGVSVQAARDLNLEGVFAVHFVISEKGKIAEVNVLKPPHRTFEQTVIKALKNMPTWQVNEKQEKAVPVTFGFIFGVKSGEQYITDEEQEKIFLAGRVYHTADQEPSFPGGRPALVKYFSENIVYPETAIKDQVKGTLTIQYVINSWGEVERVQVKEPLHPAVEEAMIDVFKRMPAWRPGKVQGKLVSVQRELSFSVAKNAITLQKGGPAQVKTVSSASEALAMVSGQNAAKATLAGKASQKPTASLNQLPEFPGGEQAMWEFMKVHKASLEDANRMKVAGIFEAEFLISETGKVKDVKIIRPLHPDFSRVVIKALEEMPLWKPAKQAGKAVPVIHSFSYEVTEGERRPWAEEVLEEKVYLSTEQRPEFPGGPGSLQKYIAKNIQYPENAKQDKASGTIVLNFIVDSQGKVQSLELEQKVHPGLDEALLTVFQQMPPWNPAMQNNRKVSCRLKIPFMVTNNTVVPVGNW</sequence>
<dbReference type="InterPro" id="IPR051045">
    <property type="entry name" value="TonB-dependent_transducer"/>
</dbReference>
<protein>
    <submittedName>
        <fullName evidence="11">TonB family protein</fullName>
    </submittedName>
</protein>
<evidence type="ECO:0000259" key="10">
    <source>
        <dbReference type="PROSITE" id="PS52015"/>
    </source>
</evidence>
<evidence type="ECO:0000256" key="9">
    <source>
        <dbReference type="ARBA" id="ARBA00023136"/>
    </source>
</evidence>
<dbReference type="EMBL" id="RJJD01000008">
    <property type="protein sequence ID" value="RNI25927.1"/>
    <property type="molecule type" value="Genomic_DNA"/>
</dbReference>
<accession>A0A3M9ML37</accession>
<proteinExistence type="inferred from homology"/>
<keyword evidence="6" id="KW-0812">Transmembrane</keyword>
<gene>
    <name evidence="11" type="ORF">EFB08_13900</name>
</gene>
<dbReference type="Proteomes" id="UP000272117">
    <property type="component" value="Unassembled WGS sequence"/>
</dbReference>
<feature type="domain" description="TonB C-terminal" evidence="10">
    <location>
        <begin position="562"/>
        <end position="656"/>
    </location>
</feature>
<reference evidence="11 12" key="1">
    <citation type="submission" date="2018-11" db="EMBL/GenBank/DDBJ databases">
        <title>Rufibacter latericius sp. nov., isolated from water in Baiyang Lake.</title>
        <authorList>
            <person name="Yang Y."/>
        </authorList>
    </citation>
    <scope>NUCLEOTIDE SEQUENCE [LARGE SCALE GENOMIC DNA]</scope>
    <source>
        <strain evidence="11 12">R-22-1c-1</strain>
    </source>
</reference>
<evidence type="ECO:0000256" key="2">
    <source>
        <dbReference type="ARBA" id="ARBA00006555"/>
    </source>
</evidence>
<keyword evidence="8" id="KW-1133">Transmembrane helix</keyword>
<evidence type="ECO:0000313" key="11">
    <source>
        <dbReference type="EMBL" id="RNI25927.1"/>
    </source>
</evidence>
<dbReference type="PANTHER" id="PTHR33446:SF2">
    <property type="entry name" value="PROTEIN TONB"/>
    <property type="match status" value="1"/>
</dbReference>
<evidence type="ECO:0000256" key="6">
    <source>
        <dbReference type="ARBA" id="ARBA00022692"/>
    </source>
</evidence>
<comment type="subcellular location">
    <subcellularLocation>
        <location evidence="1">Cell inner membrane</location>
        <topology evidence="1">Single-pass membrane protein</topology>
        <orientation evidence="1">Periplasmic side</orientation>
    </subcellularLocation>
</comment>
<dbReference type="Pfam" id="PF03544">
    <property type="entry name" value="TonB_C"/>
    <property type="match status" value="5"/>
</dbReference>
<dbReference type="AlphaFoldDB" id="A0A3M9ML37"/>
<dbReference type="OrthoDB" id="1039448at2"/>
<keyword evidence="4" id="KW-1003">Cell membrane</keyword>
<dbReference type="GO" id="GO:0055085">
    <property type="term" value="P:transmembrane transport"/>
    <property type="evidence" value="ECO:0007669"/>
    <property type="project" value="InterPro"/>
</dbReference>
<keyword evidence="7" id="KW-0653">Protein transport</keyword>
<dbReference type="Gene3D" id="3.30.1150.10">
    <property type="match status" value="5"/>
</dbReference>
<keyword evidence="9" id="KW-0472">Membrane</keyword>
<dbReference type="NCBIfam" id="TIGR01352">
    <property type="entry name" value="tonB_Cterm"/>
    <property type="match status" value="1"/>
</dbReference>
<comment type="caution">
    <text evidence="11">The sequence shown here is derived from an EMBL/GenBank/DDBJ whole genome shotgun (WGS) entry which is preliminary data.</text>
</comment>
<feature type="domain" description="TonB C-terminal" evidence="10">
    <location>
        <begin position="301"/>
        <end position="395"/>
    </location>
</feature>
<dbReference type="GO" id="GO:0015031">
    <property type="term" value="P:protein transport"/>
    <property type="evidence" value="ECO:0007669"/>
    <property type="project" value="UniProtKB-KW"/>
</dbReference>
<evidence type="ECO:0000256" key="5">
    <source>
        <dbReference type="ARBA" id="ARBA00022519"/>
    </source>
</evidence>
<evidence type="ECO:0000256" key="7">
    <source>
        <dbReference type="ARBA" id="ARBA00022927"/>
    </source>
</evidence>
<dbReference type="SUPFAM" id="SSF74653">
    <property type="entry name" value="TolA/TonB C-terminal domain"/>
    <property type="match status" value="5"/>
</dbReference>
<evidence type="ECO:0000313" key="12">
    <source>
        <dbReference type="Proteomes" id="UP000272117"/>
    </source>
</evidence>
<name>A0A3M9ML37_9BACT</name>
<keyword evidence="12" id="KW-1185">Reference proteome</keyword>
<dbReference type="GO" id="GO:0031992">
    <property type="term" value="F:energy transducer activity"/>
    <property type="evidence" value="ECO:0007669"/>
    <property type="project" value="TreeGrafter"/>
</dbReference>
<dbReference type="PROSITE" id="PS52015">
    <property type="entry name" value="TONB_CTD"/>
    <property type="match status" value="2"/>
</dbReference>
<dbReference type="RefSeq" id="WP_123127549.1">
    <property type="nucleotide sequence ID" value="NZ_RJJD01000008.1"/>
</dbReference>
<evidence type="ECO:0000256" key="4">
    <source>
        <dbReference type="ARBA" id="ARBA00022475"/>
    </source>
</evidence>
<dbReference type="GO" id="GO:0098797">
    <property type="term" value="C:plasma membrane protein complex"/>
    <property type="evidence" value="ECO:0007669"/>
    <property type="project" value="TreeGrafter"/>
</dbReference>
<comment type="similarity">
    <text evidence="2">Belongs to the TonB family.</text>
</comment>
<evidence type="ECO:0000256" key="3">
    <source>
        <dbReference type="ARBA" id="ARBA00022448"/>
    </source>
</evidence>
<organism evidence="11 12">
    <name type="scientific">Rufibacter latericius</name>
    <dbReference type="NCBI Taxonomy" id="2487040"/>
    <lineage>
        <taxon>Bacteria</taxon>
        <taxon>Pseudomonadati</taxon>
        <taxon>Bacteroidota</taxon>
        <taxon>Cytophagia</taxon>
        <taxon>Cytophagales</taxon>
        <taxon>Hymenobacteraceae</taxon>
        <taxon>Rufibacter</taxon>
    </lineage>
</organism>
<keyword evidence="5" id="KW-0997">Cell inner membrane</keyword>
<evidence type="ECO:0000256" key="8">
    <source>
        <dbReference type="ARBA" id="ARBA00022989"/>
    </source>
</evidence>
<dbReference type="PANTHER" id="PTHR33446">
    <property type="entry name" value="PROTEIN TONB-RELATED"/>
    <property type="match status" value="1"/>
</dbReference>